<dbReference type="Gene3D" id="2.40.50.140">
    <property type="entry name" value="Nucleic acid-binding proteins"/>
    <property type="match status" value="1"/>
</dbReference>
<dbReference type="CDD" id="cd04477">
    <property type="entry name" value="RPA1N"/>
    <property type="match status" value="1"/>
</dbReference>
<feature type="domain" description="Replication factor-A protein 1 N-terminal" evidence="2">
    <location>
        <begin position="6"/>
        <end position="103"/>
    </location>
</feature>
<feature type="region of interest" description="Disordered" evidence="1">
    <location>
        <begin position="116"/>
        <end position="153"/>
    </location>
</feature>
<reference evidence="3" key="1">
    <citation type="submission" date="2014-05" db="EMBL/GenBank/DDBJ databases">
        <title>The transcriptome of the halophilic microalga Tetraselmis sp. GSL018 isolated from the Great Salt Lake, Utah.</title>
        <authorList>
            <person name="Jinkerson R.E."/>
            <person name="D'Adamo S."/>
            <person name="Posewitz M.C."/>
        </authorList>
    </citation>
    <scope>NUCLEOTIDE SEQUENCE</scope>
    <source>
        <strain evidence="3">GSL018</strain>
    </source>
</reference>
<dbReference type="AlphaFoldDB" id="A0A061RN20"/>
<evidence type="ECO:0000256" key="1">
    <source>
        <dbReference type="SAM" id="MobiDB-lite"/>
    </source>
</evidence>
<proteinExistence type="predicted"/>
<feature type="region of interest" description="Disordered" evidence="1">
    <location>
        <begin position="176"/>
        <end position="219"/>
    </location>
</feature>
<accession>A0A061RN20</accession>
<sequence>MAGLMLTQGAVERMASSDTSFQPILQVLDVKQIGNPQANPSERFRLVVSDGQWSTTAMLATQMNQVVKENLVRKLSIIRLDEFLCNTVQGRKIVIVLNLQVLDQCPHKIGEPVVWRDQPEGAGAPQAVQAPPPSAGFKPGIENMTPNVGGQGAGAQGNGYGGAYGGSGSGYGAPTPGQAAAGRYEGGHAPAGKGGAPGALRGPSGGYGATGGFGGGGPP</sequence>
<feature type="non-terminal residue" evidence="3">
    <location>
        <position position="219"/>
    </location>
</feature>
<dbReference type="SUPFAM" id="SSF50249">
    <property type="entry name" value="Nucleic acid-binding proteins"/>
    <property type="match status" value="1"/>
</dbReference>
<dbReference type="Pfam" id="PF04057">
    <property type="entry name" value="Rep-A_N"/>
    <property type="match status" value="1"/>
</dbReference>
<dbReference type="InterPro" id="IPR012340">
    <property type="entry name" value="NA-bd_OB-fold"/>
</dbReference>
<feature type="compositionally biased region" description="Low complexity" evidence="1">
    <location>
        <begin position="120"/>
        <end position="129"/>
    </location>
</feature>
<dbReference type="EMBL" id="GBEZ01014096">
    <property type="protein sequence ID" value="JAC71951.1"/>
    <property type="molecule type" value="Transcribed_RNA"/>
</dbReference>
<dbReference type="GO" id="GO:0003677">
    <property type="term" value="F:DNA binding"/>
    <property type="evidence" value="ECO:0007669"/>
    <property type="project" value="UniProtKB-KW"/>
</dbReference>
<organism evidence="3">
    <name type="scientific">Tetraselmis sp. GSL018</name>
    <dbReference type="NCBI Taxonomy" id="582737"/>
    <lineage>
        <taxon>Eukaryota</taxon>
        <taxon>Viridiplantae</taxon>
        <taxon>Chlorophyta</taxon>
        <taxon>core chlorophytes</taxon>
        <taxon>Chlorodendrophyceae</taxon>
        <taxon>Chlorodendrales</taxon>
        <taxon>Chlorodendraceae</taxon>
        <taxon>Tetraselmis</taxon>
    </lineage>
</organism>
<keyword evidence="3" id="KW-0238">DNA-binding</keyword>
<dbReference type="GO" id="GO:0005634">
    <property type="term" value="C:nucleus"/>
    <property type="evidence" value="ECO:0007669"/>
    <property type="project" value="InterPro"/>
</dbReference>
<feature type="compositionally biased region" description="Gly residues" evidence="1">
    <location>
        <begin position="192"/>
        <end position="219"/>
    </location>
</feature>
<gene>
    <name evidence="3" type="ORF">TSPGSL018_808</name>
</gene>
<dbReference type="FunFam" id="2.40.50.140:FF:000117">
    <property type="entry name" value="Replication protein A subunit"/>
    <property type="match status" value="1"/>
</dbReference>
<dbReference type="InterPro" id="IPR007199">
    <property type="entry name" value="Rep_factor-A_N"/>
</dbReference>
<evidence type="ECO:0000259" key="2">
    <source>
        <dbReference type="Pfam" id="PF04057"/>
    </source>
</evidence>
<name>A0A061RN20_9CHLO</name>
<evidence type="ECO:0000313" key="3">
    <source>
        <dbReference type="EMBL" id="JAC71951.1"/>
    </source>
</evidence>
<dbReference type="GO" id="GO:0006260">
    <property type="term" value="P:DNA replication"/>
    <property type="evidence" value="ECO:0007669"/>
    <property type="project" value="InterPro"/>
</dbReference>
<protein>
    <submittedName>
        <fullName evidence="3">Replication protein a 70 kDa dna-binding subunit-like</fullName>
    </submittedName>
</protein>